<evidence type="ECO:0000256" key="1">
    <source>
        <dbReference type="SAM" id="MobiDB-lite"/>
    </source>
</evidence>
<protein>
    <recommendedName>
        <fullName evidence="5">Translation initiation factor IF-2</fullName>
    </recommendedName>
</protein>
<evidence type="ECO:0008006" key="5">
    <source>
        <dbReference type="Google" id="ProtNLM"/>
    </source>
</evidence>
<name>A0ABU0FLJ0_9HYPH</name>
<feature type="compositionally biased region" description="Low complexity" evidence="1">
    <location>
        <begin position="52"/>
        <end position="93"/>
    </location>
</feature>
<keyword evidence="4" id="KW-1185">Reference proteome</keyword>
<proteinExistence type="predicted"/>
<sequence length="142" mass="15569">MLKYTMPAAFLAFFVTLASASALPVASSGTMVQAQSPQIVQVQMPDRKLVRPGRPGVRPGARPGRPGIRPGRPGVRPGINPGRPGFRPRPGVRPGFGGPRRFRYAPGARLGAPPYGWHRYRTRPYDWRTRGCIVVGPIWFCP</sequence>
<feature type="chain" id="PRO_5046588640" description="Translation initiation factor IF-2" evidence="2">
    <location>
        <begin position="21"/>
        <end position="142"/>
    </location>
</feature>
<dbReference type="RefSeq" id="WP_307434202.1">
    <property type="nucleotide sequence ID" value="NZ_JAUSVK010000001.1"/>
</dbReference>
<feature type="region of interest" description="Disordered" evidence="1">
    <location>
        <begin position="49"/>
        <end position="99"/>
    </location>
</feature>
<organism evidence="3 4">
    <name type="scientific">Labrys monachus</name>
    <dbReference type="NCBI Taxonomy" id="217067"/>
    <lineage>
        <taxon>Bacteria</taxon>
        <taxon>Pseudomonadati</taxon>
        <taxon>Pseudomonadota</taxon>
        <taxon>Alphaproteobacteria</taxon>
        <taxon>Hyphomicrobiales</taxon>
        <taxon>Xanthobacteraceae</taxon>
        <taxon>Labrys</taxon>
    </lineage>
</organism>
<evidence type="ECO:0000313" key="4">
    <source>
        <dbReference type="Proteomes" id="UP001237448"/>
    </source>
</evidence>
<dbReference type="EMBL" id="JAUSVK010000001">
    <property type="protein sequence ID" value="MDQ0395473.1"/>
    <property type="molecule type" value="Genomic_DNA"/>
</dbReference>
<comment type="caution">
    <text evidence="3">The sequence shown here is derived from an EMBL/GenBank/DDBJ whole genome shotgun (WGS) entry which is preliminary data.</text>
</comment>
<feature type="signal peptide" evidence="2">
    <location>
        <begin position="1"/>
        <end position="20"/>
    </location>
</feature>
<reference evidence="3 4" key="1">
    <citation type="submission" date="2023-07" db="EMBL/GenBank/DDBJ databases">
        <title>Genomic Encyclopedia of Type Strains, Phase IV (KMG-IV): sequencing the most valuable type-strain genomes for metagenomic binning, comparative biology and taxonomic classification.</title>
        <authorList>
            <person name="Goeker M."/>
        </authorList>
    </citation>
    <scope>NUCLEOTIDE SEQUENCE [LARGE SCALE GENOMIC DNA]</scope>
    <source>
        <strain evidence="3 4">DSM 5896</strain>
    </source>
</reference>
<evidence type="ECO:0000313" key="3">
    <source>
        <dbReference type="EMBL" id="MDQ0395473.1"/>
    </source>
</evidence>
<dbReference type="Proteomes" id="UP001237448">
    <property type="component" value="Unassembled WGS sequence"/>
</dbReference>
<evidence type="ECO:0000256" key="2">
    <source>
        <dbReference type="SAM" id="SignalP"/>
    </source>
</evidence>
<accession>A0ABU0FLJ0</accession>
<keyword evidence="2" id="KW-0732">Signal</keyword>
<gene>
    <name evidence="3" type="ORF">J3R73_005265</name>
</gene>